<gene>
    <name evidence="2" type="ORF">ODU72_06370</name>
</gene>
<accession>A0A9X4AAT1</accession>
<feature type="transmembrane region" description="Helical" evidence="1">
    <location>
        <begin position="38"/>
        <end position="57"/>
    </location>
</feature>
<reference evidence="2" key="1">
    <citation type="journal article" date="2022" name="Microorganisms">
        <title>Antibiotic Susceptibility, Resistance Gene Determinants and Corresponding Genomic Regions in Lactobacillus amylovorus Isolates Derived from Wild Boars and Domestic Pigs.</title>
        <authorList>
            <person name="Moravkova M."/>
            <person name="Kostovova I."/>
            <person name="Kavanova K."/>
            <person name="Pechar R."/>
            <person name="Stanek S."/>
            <person name="Brychta A."/>
            <person name="Zeman M."/>
            <person name="Kubasova T."/>
        </authorList>
    </citation>
    <scope>NUCLEOTIDE SEQUENCE</scope>
    <source>
        <strain evidence="2">M490A</strain>
    </source>
</reference>
<dbReference type="EMBL" id="JAOTGY010000010">
    <property type="protein sequence ID" value="MDB6258297.1"/>
    <property type="molecule type" value="Genomic_DNA"/>
</dbReference>
<keyword evidence="1" id="KW-0812">Transmembrane</keyword>
<feature type="transmembrane region" description="Helical" evidence="1">
    <location>
        <begin position="7"/>
        <end position="26"/>
    </location>
</feature>
<protein>
    <submittedName>
        <fullName evidence="2">Uncharacterized protein</fullName>
    </submittedName>
</protein>
<dbReference type="Proteomes" id="UP001141981">
    <property type="component" value="Unassembled WGS sequence"/>
</dbReference>
<evidence type="ECO:0000313" key="3">
    <source>
        <dbReference type="Proteomes" id="UP001141981"/>
    </source>
</evidence>
<keyword evidence="1" id="KW-0472">Membrane</keyword>
<feature type="transmembrane region" description="Helical" evidence="1">
    <location>
        <begin position="87"/>
        <end position="104"/>
    </location>
</feature>
<organism evidence="2 3">
    <name type="scientific">Lactobacillus amylovorus</name>
    <dbReference type="NCBI Taxonomy" id="1604"/>
    <lineage>
        <taxon>Bacteria</taxon>
        <taxon>Bacillati</taxon>
        <taxon>Bacillota</taxon>
        <taxon>Bacilli</taxon>
        <taxon>Lactobacillales</taxon>
        <taxon>Lactobacillaceae</taxon>
        <taxon>Lactobacillus</taxon>
    </lineage>
</organism>
<keyword evidence="1" id="KW-1133">Transmembrane helix</keyword>
<sequence length="105" mass="12200">MKNYKKILNRILLICGILGFCFLPAFQDFYIKSYPMDFASLVADIVLILMIAILSYFPRLRILTIVLAIILIVLLLVKWQATYPPVAIIYSIYALVVIWFNVHFK</sequence>
<evidence type="ECO:0000256" key="1">
    <source>
        <dbReference type="SAM" id="Phobius"/>
    </source>
</evidence>
<reference evidence="2" key="2">
    <citation type="submission" date="2022-10" db="EMBL/GenBank/DDBJ databases">
        <authorList>
            <person name="Kostovova I."/>
            <person name="Moravkova M."/>
            <person name="Pechar R."/>
        </authorList>
    </citation>
    <scope>NUCLEOTIDE SEQUENCE</scope>
    <source>
        <strain evidence="2">M490A</strain>
    </source>
</reference>
<name>A0A9X4AAT1_LACAM</name>
<evidence type="ECO:0000313" key="2">
    <source>
        <dbReference type="EMBL" id="MDB6258297.1"/>
    </source>
</evidence>
<feature type="transmembrane region" description="Helical" evidence="1">
    <location>
        <begin position="62"/>
        <end position="81"/>
    </location>
</feature>
<proteinExistence type="predicted"/>
<comment type="caution">
    <text evidence="2">The sequence shown here is derived from an EMBL/GenBank/DDBJ whole genome shotgun (WGS) entry which is preliminary data.</text>
</comment>
<dbReference type="RefSeq" id="WP_271862510.1">
    <property type="nucleotide sequence ID" value="NZ_JAOTGR010000010.1"/>
</dbReference>
<dbReference type="AlphaFoldDB" id="A0A9X4AAT1"/>